<dbReference type="HAMAP" id="MF_00375">
    <property type="entry name" value="HemL_aminotrans_3"/>
    <property type="match status" value="1"/>
</dbReference>
<dbReference type="PANTHER" id="PTHR43713">
    <property type="entry name" value="GLUTAMATE-1-SEMIALDEHYDE 2,1-AMINOMUTASE"/>
    <property type="match status" value="1"/>
</dbReference>
<accession>A0A3G1B6F8</accession>
<dbReference type="CDD" id="cd00610">
    <property type="entry name" value="OAT_like"/>
    <property type="match status" value="1"/>
</dbReference>
<comment type="pathway">
    <text evidence="3">Porphyrin-containing compound metabolism; protoporphyrin-IX biosynthesis; 5-aminolevulinate from L-glutamyl-tRNA(Glu): step 2/2.</text>
</comment>
<sequence>MPKSKSLFNSAKKVIPSGVNSPVRFFEPYPFFVKKAQGSQIWDEDGHKYIDYCTGYGAMILGHKHPEVISAVQEQLSIGTLYGAPTALEIELAELIQKSYPSMQKIRLVNTGSEATMTAIRLARGFTKKKKIIKFEGCYHGAHESMLVRAGSGSAGIAVSDGIPNDFTKNTIVVQYNNSEQLDRVISKNKDIAGVIVEPVLGNMGLILPQKNFLKDMRKMTKQADIPLIFDEIITGFRMSLGGAQEYFGIKPDLTTLGKSLSNGFVISAIGGRKEIMDQLAPGGKVYEASTFAGNPISVAAGIASIRTMSTLKNKIYPKIAKQCLTLAKSIHESATKYGISHQVNAIESMFQIFFTDKPVTDYASSKRADGKKFQKLFHHLLKQGVFVAPSQFETGFFSYAHTQSDLEATMHAYDNSLRQVRQ</sequence>
<dbReference type="Proteomes" id="UP000266745">
    <property type="component" value="Chromosome"/>
</dbReference>
<reference evidence="9 10" key="1">
    <citation type="journal article" date="2016" name="Sci. Rep.">
        <title>A novel ammonia-oxidizing archaeon from wastewater treatment plant: Its enrichment, physiological and genomic characteristics.</title>
        <authorList>
            <person name="Li Y."/>
            <person name="Ding K."/>
            <person name="Wen X."/>
            <person name="Zhang B."/>
            <person name="Shen B."/>
            <person name="Yang Y."/>
        </authorList>
    </citation>
    <scope>NUCLEOTIDE SEQUENCE [LARGE SCALE GENOMIC DNA]</scope>
    <source>
        <strain evidence="9 10">SAT1</strain>
    </source>
</reference>
<keyword evidence="9" id="KW-0032">Aminotransferase</keyword>
<dbReference type="SUPFAM" id="SSF53383">
    <property type="entry name" value="PLP-dependent transferases"/>
    <property type="match status" value="1"/>
</dbReference>
<keyword evidence="10" id="KW-1185">Reference proteome</keyword>
<dbReference type="KEGG" id="tah:SU86_003680"/>
<dbReference type="InterPro" id="IPR005814">
    <property type="entry name" value="Aminotrans_3"/>
</dbReference>
<dbReference type="EC" id="5.4.3.8" evidence="8"/>
<dbReference type="NCBIfam" id="TIGR00713">
    <property type="entry name" value="hemL"/>
    <property type="match status" value="1"/>
</dbReference>
<name>A0A3G1B6F8_9ARCH</name>
<dbReference type="GO" id="GO:0042286">
    <property type="term" value="F:glutamate-1-semialdehyde 2,1-aminomutase activity"/>
    <property type="evidence" value="ECO:0007669"/>
    <property type="project" value="UniProtKB-UniRule"/>
</dbReference>
<comment type="cofactor">
    <cofactor evidence="2 8">
        <name>pyridoxal 5'-phosphate</name>
        <dbReference type="ChEBI" id="CHEBI:597326"/>
    </cofactor>
</comment>
<dbReference type="FunFam" id="3.40.640.10:FF:000021">
    <property type="entry name" value="Glutamate-1-semialdehyde 2,1-aminomutase"/>
    <property type="match status" value="1"/>
</dbReference>
<dbReference type="NCBIfam" id="NF000818">
    <property type="entry name" value="PRK00062.1"/>
    <property type="match status" value="1"/>
</dbReference>
<dbReference type="InterPro" id="IPR015422">
    <property type="entry name" value="PyrdxlP-dep_Trfase_small"/>
</dbReference>
<dbReference type="Gene3D" id="3.40.640.10">
    <property type="entry name" value="Type I PLP-dependent aspartate aminotransferase-like (Major domain)"/>
    <property type="match status" value="1"/>
</dbReference>
<organism evidence="9 10">
    <name type="scientific">Candidatus Nitrosotenuis cloacae</name>
    <dbReference type="NCBI Taxonomy" id="1603555"/>
    <lineage>
        <taxon>Archaea</taxon>
        <taxon>Nitrososphaerota</taxon>
        <taxon>Candidatus Nitrosotenuis</taxon>
    </lineage>
</organism>
<feature type="modified residue" description="N6-(pyridoxal phosphate)lysine" evidence="8">
    <location>
        <position position="259"/>
    </location>
</feature>
<comment type="similarity">
    <text evidence="4 8">Belongs to the class-III pyridoxal-phosphate-dependent aminotransferase family. HemL subfamily.</text>
</comment>
<protein>
    <recommendedName>
        <fullName evidence="8">Glutamate-1-semialdehyde 2,1-aminomutase</fullName>
        <shortName evidence="8">GSA</shortName>
        <ecNumber evidence="8">5.4.3.8</ecNumber>
    </recommendedName>
    <alternativeName>
        <fullName evidence="8">Glutamate-1-semialdehyde aminotransferase</fullName>
        <shortName evidence="8">GSA-AT</shortName>
    </alternativeName>
</protein>
<keyword evidence="6 8" id="KW-0413">Isomerase</keyword>
<dbReference type="Gene3D" id="3.90.1150.10">
    <property type="entry name" value="Aspartate Aminotransferase, domain 1"/>
    <property type="match status" value="1"/>
</dbReference>
<keyword evidence="7 8" id="KW-0627">Porphyrin biosynthesis</keyword>
<dbReference type="STRING" id="1603555.SU86_003680"/>
<keyword evidence="9" id="KW-0808">Transferase</keyword>
<proteinExistence type="inferred from homology"/>
<dbReference type="InterPro" id="IPR004639">
    <property type="entry name" value="4pyrrol_synth_GluAld_NH2Trfase"/>
</dbReference>
<dbReference type="RefSeq" id="WP_048188444.1">
    <property type="nucleotide sequence ID" value="NZ_CP011097.1"/>
</dbReference>
<dbReference type="GO" id="GO:0005737">
    <property type="term" value="C:cytoplasm"/>
    <property type="evidence" value="ECO:0007669"/>
    <property type="project" value="UniProtKB-SubCell"/>
</dbReference>
<dbReference type="GO" id="GO:0030170">
    <property type="term" value="F:pyridoxal phosphate binding"/>
    <property type="evidence" value="ECO:0007669"/>
    <property type="project" value="InterPro"/>
</dbReference>
<dbReference type="GO" id="GO:0006782">
    <property type="term" value="P:protoporphyrinogen IX biosynthetic process"/>
    <property type="evidence" value="ECO:0007669"/>
    <property type="project" value="UniProtKB-UniRule"/>
</dbReference>
<dbReference type="GO" id="GO:0008483">
    <property type="term" value="F:transaminase activity"/>
    <property type="evidence" value="ECO:0007669"/>
    <property type="project" value="UniProtKB-KW"/>
</dbReference>
<evidence type="ECO:0000313" key="9">
    <source>
        <dbReference type="EMBL" id="AJZ75619.1"/>
    </source>
</evidence>
<evidence type="ECO:0000256" key="8">
    <source>
        <dbReference type="HAMAP-Rule" id="MF_00375"/>
    </source>
</evidence>
<evidence type="ECO:0000256" key="6">
    <source>
        <dbReference type="ARBA" id="ARBA00023235"/>
    </source>
</evidence>
<evidence type="ECO:0000256" key="1">
    <source>
        <dbReference type="ARBA" id="ARBA00001579"/>
    </source>
</evidence>
<dbReference type="InterPro" id="IPR049704">
    <property type="entry name" value="Aminotrans_3_PPA_site"/>
</dbReference>
<evidence type="ECO:0000256" key="7">
    <source>
        <dbReference type="ARBA" id="ARBA00023244"/>
    </source>
</evidence>
<dbReference type="Pfam" id="PF00202">
    <property type="entry name" value="Aminotran_3"/>
    <property type="match status" value="1"/>
</dbReference>
<dbReference type="InterPro" id="IPR015424">
    <property type="entry name" value="PyrdxlP-dep_Trfase"/>
</dbReference>
<evidence type="ECO:0000256" key="2">
    <source>
        <dbReference type="ARBA" id="ARBA00001933"/>
    </source>
</evidence>
<evidence type="ECO:0000256" key="3">
    <source>
        <dbReference type="ARBA" id="ARBA00004819"/>
    </source>
</evidence>
<evidence type="ECO:0000256" key="5">
    <source>
        <dbReference type="ARBA" id="ARBA00022898"/>
    </source>
</evidence>
<dbReference type="PROSITE" id="PS00600">
    <property type="entry name" value="AA_TRANSFER_CLASS_3"/>
    <property type="match status" value="1"/>
</dbReference>
<dbReference type="OrthoDB" id="6524at2157"/>
<dbReference type="GeneID" id="24875492"/>
<keyword evidence="5 8" id="KW-0663">Pyridoxal phosphate</keyword>
<dbReference type="EMBL" id="CP011097">
    <property type="protein sequence ID" value="AJZ75619.1"/>
    <property type="molecule type" value="Genomic_DNA"/>
</dbReference>
<evidence type="ECO:0000313" key="10">
    <source>
        <dbReference type="Proteomes" id="UP000266745"/>
    </source>
</evidence>
<dbReference type="AlphaFoldDB" id="A0A3G1B6F8"/>
<dbReference type="PANTHER" id="PTHR43713:SF3">
    <property type="entry name" value="GLUTAMATE-1-SEMIALDEHYDE 2,1-AMINOMUTASE 1, CHLOROPLASTIC-RELATED"/>
    <property type="match status" value="1"/>
</dbReference>
<evidence type="ECO:0000256" key="4">
    <source>
        <dbReference type="ARBA" id="ARBA00008981"/>
    </source>
</evidence>
<comment type="catalytic activity">
    <reaction evidence="1 8">
        <text>(S)-4-amino-5-oxopentanoate = 5-aminolevulinate</text>
        <dbReference type="Rhea" id="RHEA:14265"/>
        <dbReference type="ChEBI" id="CHEBI:57501"/>
        <dbReference type="ChEBI" id="CHEBI:356416"/>
        <dbReference type="EC" id="5.4.3.8"/>
    </reaction>
</comment>
<dbReference type="UniPathway" id="UPA00251">
    <property type="reaction ID" value="UER00317"/>
</dbReference>
<gene>
    <name evidence="8" type="primary">hemL</name>
    <name evidence="9" type="ORF">SU86_003680</name>
</gene>
<comment type="subcellular location">
    <subcellularLocation>
        <location evidence="8">Cytoplasm</location>
    </subcellularLocation>
</comment>
<keyword evidence="8" id="KW-0963">Cytoplasm</keyword>
<dbReference type="InterPro" id="IPR015421">
    <property type="entry name" value="PyrdxlP-dep_Trfase_major"/>
</dbReference>